<dbReference type="SUPFAM" id="SSF49854">
    <property type="entry name" value="Spermadhesin, CUB domain"/>
    <property type="match status" value="1"/>
</dbReference>
<dbReference type="SMART" id="SM00020">
    <property type="entry name" value="Tryp_SPc"/>
    <property type="match status" value="1"/>
</dbReference>
<dbReference type="InterPro" id="IPR043504">
    <property type="entry name" value="Peptidase_S1_PA_chymotrypsin"/>
</dbReference>
<proteinExistence type="inferred from homology"/>
<name>A0AAD9VT34_9HYME</name>
<keyword evidence="9" id="KW-0732">Signal</keyword>
<feature type="domain" description="CUB" evidence="10">
    <location>
        <begin position="27"/>
        <end position="135"/>
    </location>
</feature>
<evidence type="ECO:0000313" key="13">
    <source>
        <dbReference type="Proteomes" id="UP001258017"/>
    </source>
</evidence>
<dbReference type="PROSITE" id="PS50240">
    <property type="entry name" value="TRYPSIN_DOM"/>
    <property type="match status" value="1"/>
</dbReference>
<dbReference type="Gene3D" id="2.60.120.290">
    <property type="entry name" value="Spermadhesin, CUB domain"/>
    <property type="match status" value="1"/>
</dbReference>
<dbReference type="InterPro" id="IPR001314">
    <property type="entry name" value="Peptidase_S1A"/>
</dbReference>
<protein>
    <recommendedName>
        <fullName evidence="14">Venom serine protease 34</fullName>
    </recommendedName>
</protein>
<dbReference type="InterPro" id="IPR001254">
    <property type="entry name" value="Trypsin_dom"/>
</dbReference>
<evidence type="ECO:0000313" key="12">
    <source>
        <dbReference type="EMBL" id="KAK2586038.1"/>
    </source>
</evidence>
<reference evidence="12" key="1">
    <citation type="submission" date="2021-08" db="EMBL/GenBank/DDBJ databases">
        <authorList>
            <person name="Misof B."/>
            <person name="Oliver O."/>
            <person name="Podsiadlowski L."/>
            <person name="Donath A."/>
            <person name="Peters R."/>
            <person name="Mayer C."/>
            <person name="Rust J."/>
            <person name="Gunkel S."/>
            <person name="Lesny P."/>
            <person name="Martin S."/>
            <person name="Oeyen J.P."/>
            <person name="Petersen M."/>
            <person name="Panagiotis P."/>
            <person name="Wilbrandt J."/>
            <person name="Tanja T."/>
        </authorList>
    </citation>
    <scope>NUCLEOTIDE SEQUENCE</scope>
    <source>
        <strain evidence="12">GBR_01_08_01A</strain>
        <tissue evidence="12">Thorax + abdomen</tissue>
    </source>
</reference>
<evidence type="ECO:0000259" key="11">
    <source>
        <dbReference type="PROSITE" id="PS50240"/>
    </source>
</evidence>
<dbReference type="FunFam" id="2.40.10.10:FF:000015">
    <property type="entry name" value="Atrial natriuretic peptide-converting enzyme"/>
    <property type="match status" value="1"/>
</dbReference>
<keyword evidence="13" id="KW-1185">Reference proteome</keyword>
<feature type="chain" id="PRO_5042113283" description="Venom serine protease 34" evidence="9">
    <location>
        <begin position="23"/>
        <end position="390"/>
    </location>
</feature>
<feature type="domain" description="Peptidase S1" evidence="11">
    <location>
        <begin position="149"/>
        <end position="382"/>
    </location>
</feature>
<dbReference type="EMBL" id="JAIFRP010000020">
    <property type="protein sequence ID" value="KAK2586038.1"/>
    <property type="molecule type" value="Genomic_DNA"/>
</dbReference>
<dbReference type="GO" id="GO:0006508">
    <property type="term" value="P:proteolysis"/>
    <property type="evidence" value="ECO:0007669"/>
    <property type="project" value="UniProtKB-KW"/>
</dbReference>
<dbReference type="PROSITE" id="PS01180">
    <property type="entry name" value="CUB"/>
    <property type="match status" value="1"/>
</dbReference>
<dbReference type="CDD" id="cd00041">
    <property type="entry name" value="CUB"/>
    <property type="match status" value="1"/>
</dbReference>
<keyword evidence="4" id="KW-0378">Hydrolase</keyword>
<gene>
    <name evidence="12" type="ORF">KPH14_012040</name>
</gene>
<dbReference type="Proteomes" id="UP001258017">
    <property type="component" value="Unassembled WGS sequence"/>
</dbReference>
<evidence type="ECO:0000256" key="7">
    <source>
        <dbReference type="ARBA" id="ARBA00024195"/>
    </source>
</evidence>
<dbReference type="InterPro" id="IPR018114">
    <property type="entry name" value="TRYPSIN_HIS"/>
</dbReference>
<dbReference type="Pfam" id="PF00089">
    <property type="entry name" value="Trypsin"/>
    <property type="match status" value="1"/>
</dbReference>
<comment type="caution">
    <text evidence="12">The sequence shown here is derived from an EMBL/GenBank/DDBJ whole genome shotgun (WGS) entry which is preliminary data.</text>
</comment>
<dbReference type="InterPro" id="IPR000859">
    <property type="entry name" value="CUB_dom"/>
</dbReference>
<dbReference type="InterPro" id="IPR051487">
    <property type="entry name" value="Ser/Thr_Proteases_Immune/Dev"/>
</dbReference>
<organism evidence="12 13">
    <name type="scientific">Odynerus spinipes</name>
    <dbReference type="NCBI Taxonomy" id="1348599"/>
    <lineage>
        <taxon>Eukaryota</taxon>
        <taxon>Metazoa</taxon>
        <taxon>Ecdysozoa</taxon>
        <taxon>Arthropoda</taxon>
        <taxon>Hexapoda</taxon>
        <taxon>Insecta</taxon>
        <taxon>Pterygota</taxon>
        <taxon>Neoptera</taxon>
        <taxon>Endopterygota</taxon>
        <taxon>Hymenoptera</taxon>
        <taxon>Apocrita</taxon>
        <taxon>Aculeata</taxon>
        <taxon>Vespoidea</taxon>
        <taxon>Vespidae</taxon>
        <taxon>Eumeninae</taxon>
        <taxon>Odynerus</taxon>
    </lineage>
</organism>
<dbReference type="PROSITE" id="PS00134">
    <property type="entry name" value="TRYPSIN_HIS"/>
    <property type="match status" value="1"/>
</dbReference>
<dbReference type="CDD" id="cd00190">
    <property type="entry name" value="Tryp_SPc"/>
    <property type="match status" value="1"/>
</dbReference>
<keyword evidence="6" id="KW-1015">Disulfide bond</keyword>
<evidence type="ECO:0000256" key="8">
    <source>
        <dbReference type="PROSITE-ProRule" id="PRU00059"/>
    </source>
</evidence>
<evidence type="ECO:0000256" key="9">
    <source>
        <dbReference type="SAM" id="SignalP"/>
    </source>
</evidence>
<dbReference type="SUPFAM" id="SSF50494">
    <property type="entry name" value="Trypsin-like serine proteases"/>
    <property type="match status" value="1"/>
</dbReference>
<evidence type="ECO:0008006" key="14">
    <source>
        <dbReference type="Google" id="ProtNLM"/>
    </source>
</evidence>
<dbReference type="InterPro" id="IPR009003">
    <property type="entry name" value="Peptidase_S1_PA"/>
</dbReference>
<dbReference type="InterPro" id="IPR035914">
    <property type="entry name" value="Sperma_CUB_dom_sf"/>
</dbReference>
<evidence type="ECO:0000256" key="5">
    <source>
        <dbReference type="ARBA" id="ARBA00022825"/>
    </source>
</evidence>
<evidence type="ECO:0000256" key="3">
    <source>
        <dbReference type="ARBA" id="ARBA00022670"/>
    </source>
</evidence>
<dbReference type="AlphaFoldDB" id="A0AAD9VT34"/>
<comment type="similarity">
    <text evidence="7">Belongs to the peptidase S1 family. CLIP subfamily.</text>
</comment>
<sequence>MELGKFIPALCILLGLMEPSIAVDQDCNYEQELQLGTTYYVLSPDYPNYYRGRHSCMWRSRSNTRVKLNCTLVEIPASRNCSLDALTIQVDNDIEYAICGLNSFTVESVSSEMIIKFRSSYNTYGGKFRCELTATPQTCSCGWKNPTRIVGGVETGVNEFPMMAGLVDLQTRLLYCGAVIITEKHVVTAAHCVDSFQNNLDKLAVIVGEHDVRRGDETNATQIYFVESIAIHPGYSGKINDVAVVKSTEKFIYSMRVGPVCLPFRYIQNDFTGDTVTALGWGTLTFGGKKSNTLMKVDLNVISLEQCVAEYNTTTPNQICTLGDQKDACQFDSGGPLLWESKSSHRMIFLGVISYGRTCADGKPGVNTRATSYLDFIRSVTPEYNYCVMN</sequence>
<evidence type="ECO:0000256" key="1">
    <source>
        <dbReference type="ARBA" id="ARBA00004613"/>
    </source>
</evidence>
<comment type="caution">
    <text evidence="8">Lacks conserved residue(s) required for the propagation of feature annotation.</text>
</comment>
<accession>A0AAD9VT34</accession>
<reference evidence="12" key="2">
    <citation type="journal article" date="2023" name="Commun. Biol.">
        <title>Intrasexual cuticular hydrocarbon dimorphism in a wasp sheds light on hydrocarbon biosynthesis genes in Hymenoptera.</title>
        <authorList>
            <person name="Moris V.C."/>
            <person name="Podsiadlowski L."/>
            <person name="Martin S."/>
            <person name="Oeyen J.P."/>
            <person name="Donath A."/>
            <person name="Petersen M."/>
            <person name="Wilbrandt J."/>
            <person name="Misof B."/>
            <person name="Liedtke D."/>
            <person name="Thamm M."/>
            <person name="Scheiner R."/>
            <person name="Schmitt T."/>
            <person name="Niehuis O."/>
        </authorList>
    </citation>
    <scope>NUCLEOTIDE SEQUENCE</scope>
    <source>
        <strain evidence="12">GBR_01_08_01A</strain>
    </source>
</reference>
<evidence type="ECO:0000256" key="4">
    <source>
        <dbReference type="ARBA" id="ARBA00022801"/>
    </source>
</evidence>
<evidence type="ECO:0000259" key="10">
    <source>
        <dbReference type="PROSITE" id="PS01180"/>
    </source>
</evidence>
<keyword evidence="5" id="KW-0720">Serine protease</keyword>
<feature type="signal peptide" evidence="9">
    <location>
        <begin position="1"/>
        <end position="22"/>
    </location>
</feature>
<evidence type="ECO:0000256" key="6">
    <source>
        <dbReference type="ARBA" id="ARBA00023157"/>
    </source>
</evidence>
<dbReference type="GO" id="GO:0004252">
    <property type="term" value="F:serine-type endopeptidase activity"/>
    <property type="evidence" value="ECO:0007669"/>
    <property type="project" value="InterPro"/>
</dbReference>
<dbReference type="Pfam" id="PF00431">
    <property type="entry name" value="CUB"/>
    <property type="match status" value="1"/>
</dbReference>
<keyword evidence="3" id="KW-0645">Protease</keyword>
<dbReference type="PANTHER" id="PTHR24256">
    <property type="entry name" value="TRYPTASE-RELATED"/>
    <property type="match status" value="1"/>
</dbReference>
<dbReference type="GO" id="GO:0005576">
    <property type="term" value="C:extracellular region"/>
    <property type="evidence" value="ECO:0007669"/>
    <property type="project" value="UniProtKB-SubCell"/>
</dbReference>
<dbReference type="PRINTS" id="PR00722">
    <property type="entry name" value="CHYMOTRYPSIN"/>
</dbReference>
<comment type="subcellular location">
    <subcellularLocation>
        <location evidence="1">Secreted</location>
    </subcellularLocation>
</comment>
<evidence type="ECO:0000256" key="2">
    <source>
        <dbReference type="ARBA" id="ARBA00022525"/>
    </source>
</evidence>
<keyword evidence="2" id="KW-0964">Secreted</keyword>
<dbReference type="Gene3D" id="2.40.10.10">
    <property type="entry name" value="Trypsin-like serine proteases"/>
    <property type="match status" value="1"/>
</dbReference>